<evidence type="ECO:0000256" key="1">
    <source>
        <dbReference type="ARBA" id="ARBA00022475"/>
    </source>
</evidence>
<evidence type="ECO:0000259" key="9">
    <source>
        <dbReference type="Pfam" id="PF00535"/>
    </source>
</evidence>
<name>A0A7X1AWH9_9BACT</name>
<evidence type="ECO:0000256" key="7">
    <source>
        <dbReference type="ARBA" id="ARBA00023136"/>
    </source>
</evidence>
<evidence type="ECO:0000256" key="6">
    <source>
        <dbReference type="ARBA" id="ARBA00022989"/>
    </source>
</evidence>
<dbReference type="InterPro" id="IPR050256">
    <property type="entry name" value="Glycosyltransferase_2"/>
</dbReference>
<feature type="transmembrane region" description="Helical" evidence="8">
    <location>
        <begin position="234"/>
        <end position="254"/>
    </location>
</feature>
<feature type="transmembrane region" description="Helical" evidence="8">
    <location>
        <begin position="274"/>
        <end position="296"/>
    </location>
</feature>
<keyword evidence="3 10" id="KW-0808">Transferase</keyword>
<protein>
    <submittedName>
        <fullName evidence="10">Glycosyltransferase family 2 protein</fullName>
    </submittedName>
</protein>
<dbReference type="SUPFAM" id="SSF53448">
    <property type="entry name" value="Nucleotide-diphospho-sugar transferases"/>
    <property type="match status" value="1"/>
</dbReference>
<gene>
    <name evidence="10" type="ORF">H5P30_04955</name>
</gene>
<dbReference type="GO" id="GO:0009103">
    <property type="term" value="P:lipopolysaccharide biosynthetic process"/>
    <property type="evidence" value="ECO:0007669"/>
    <property type="project" value="UniProtKB-KW"/>
</dbReference>
<organism evidence="10 11">
    <name type="scientific">Puniceicoccus vermicola</name>
    <dbReference type="NCBI Taxonomy" id="388746"/>
    <lineage>
        <taxon>Bacteria</taxon>
        <taxon>Pseudomonadati</taxon>
        <taxon>Verrucomicrobiota</taxon>
        <taxon>Opitutia</taxon>
        <taxon>Puniceicoccales</taxon>
        <taxon>Puniceicoccaceae</taxon>
        <taxon>Puniceicoccus</taxon>
    </lineage>
</organism>
<dbReference type="InterPro" id="IPR001173">
    <property type="entry name" value="Glyco_trans_2-like"/>
</dbReference>
<dbReference type="GO" id="GO:0099621">
    <property type="term" value="F:undecaprenyl-phosphate 4-deoxy-4-formamido-L-arabinose transferase activity"/>
    <property type="evidence" value="ECO:0007669"/>
    <property type="project" value="TreeGrafter"/>
</dbReference>
<evidence type="ECO:0000256" key="3">
    <source>
        <dbReference type="ARBA" id="ARBA00022679"/>
    </source>
</evidence>
<dbReference type="Gene3D" id="3.90.550.10">
    <property type="entry name" value="Spore Coat Polysaccharide Biosynthesis Protein SpsA, Chain A"/>
    <property type="match status" value="1"/>
</dbReference>
<evidence type="ECO:0000256" key="8">
    <source>
        <dbReference type="SAM" id="Phobius"/>
    </source>
</evidence>
<dbReference type="Proteomes" id="UP000525652">
    <property type="component" value="Unassembled WGS sequence"/>
</dbReference>
<evidence type="ECO:0000256" key="2">
    <source>
        <dbReference type="ARBA" id="ARBA00022676"/>
    </source>
</evidence>
<dbReference type="InterPro" id="IPR029044">
    <property type="entry name" value="Nucleotide-diphossugar_trans"/>
</dbReference>
<sequence>MSKERISVVIPVFNEEGNLPDLRRKIIEALEAVGADWECILVNDGSSDGSSDLLDQFQAEDPRFRAIHFRRNYGQTAAMQAGFDSAEGDIIIPMDGDLQNDPVDIRRMLDKLNEGYDVISGWRKDRKDKKISRVFVSRIANRVISWISGVRLHDYGCSLKAYRREVLKGVRLYGEMHRFIPIYASWQGAKVAEISVSHHPRVHGKSSYGLERVFKVILDLMVVKFLHKYSHKPMYLFGGFGLVFFFFGFVSFIWMSSLKLFADIQLTGTPLPLLTVFMGSLGVMSILLGLLAELGTRTYFESQGKRTYIIRETKEGETIVRERTDLPNV</sequence>
<dbReference type="Pfam" id="PF00535">
    <property type="entry name" value="Glycos_transf_2"/>
    <property type="match status" value="1"/>
</dbReference>
<accession>A0A7X1AWH9</accession>
<keyword evidence="2" id="KW-0328">Glycosyltransferase</keyword>
<dbReference type="EMBL" id="JACHVA010000046">
    <property type="protein sequence ID" value="MBC2601127.1"/>
    <property type="molecule type" value="Genomic_DNA"/>
</dbReference>
<feature type="domain" description="Glycosyltransferase 2-like" evidence="9">
    <location>
        <begin position="7"/>
        <end position="168"/>
    </location>
</feature>
<evidence type="ECO:0000313" key="10">
    <source>
        <dbReference type="EMBL" id="MBC2601127.1"/>
    </source>
</evidence>
<evidence type="ECO:0000313" key="11">
    <source>
        <dbReference type="Proteomes" id="UP000525652"/>
    </source>
</evidence>
<dbReference type="GO" id="GO:0005886">
    <property type="term" value="C:plasma membrane"/>
    <property type="evidence" value="ECO:0007669"/>
    <property type="project" value="TreeGrafter"/>
</dbReference>
<dbReference type="PANTHER" id="PTHR48090">
    <property type="entry name" value="UNDECAPRENYL-PHOSPHATE 4-DEOXY-4-FORMAMIDO-L-ARABINOSE TRANSFERASE-RELATED"/>
    <property type="match status" value="1"/>
</dbReference>
<keyword evidence="4 8" id="KW-0812">Transmembrane</keyword>
<keyword evidence="1" id="KW-1003">Cell membrane</keyword>
<proteinExistence type="predicted"/>
<keyword evidence="7 8" id="KW-0472">Membrane</keyword>
<evidence type="ECO:0000256" key="5">
    <source>
        <dbReference type="ARBA" id="ARBA00022985"/>
    </source>
</evidence>
<reference evidence="10 11" key="1">
    <citation type="submission" date="2020-07" db="EMBL/GenBank/DDBJ databases">
        <authorList>
            <person name="Feng X."/>
        </authorList>
    </citation>
    <scope>NUCLEOTIDE SEQUENCE [LARGE SCALE GENOMIC DNA]</scope>
    <source>
        <strain evidence="10 11">JCM14086</strain>
    </source>
</reference>
<comment type="caution">
    <text evidence="10">The sequence shown here is derived from an EMBL/GenBank/DDBJ whole genome shotgun (WGS) entry which is preliminary data.</text>
</comment>
<dbReference type="CDD" id="cd04187">
    <property type="entry name" value="DPM1_like_bac"/>
    <property type="match status" value="1"/>
</dbReference>
<dbReference type="AlphaFoldDB" id="A0A7X1AWH9"/>
<evidence type="ECO:0000256" key="4">
    <source>
        <dbReference type="ARBA" id="ARBA00022692"/>
    </source>
</evidence>
<dbReference type="PANTHER" id="PTHR48090:SF3">
    <property type="entry name" value="UNDECAPRENYL-PHOSPHATE 4-DEOXY-4-FORMAMIDO-L-ARABINOSE TRANSFERASE"/>
    <property type="match status" value="1"/>
</dbReference>
<keyword evidence="11" id="KW-1185">Reference proteome</keyword>
<keyword evidence="6 8" id="KW-1133">Transmembrane helix</keyword>
<dbReference type="RefSeq" id="WP_185691852.1">
    <property type="nucleotide sequence ID" value="NZ_JACHVA010000046.1"/>
</dbReference>
<keyword evidence="5" id="KW-0448">Lipopolysaccharide biosynthesis</keyword>